<dbReference type="GO" id="GO:0016491">
    <property type="term" value="F:oxidoreductase activity"/>
    <property type="evidence" value="ECO:0007669"/>
    <property type="project" value="InterPro"/>
</dbReference>
<dbReference type="InterPro" id="IPR013154">
    <property type="entry name" value="ADH-like_N"/>
</dbReference>
<evidence type="ECO:0000259" key="6">
    <source>
        <dbReference type="SMART" id="SM00829"/>
    </source>
</evidence>
<sequence length="333" mass="34085">MRAAILEQFGAPLVLKDLPRPAPDPGEVLVKIAASGVNPLDIKIRAGKAAHARTVLPAVLGLDLAGVVEQVGADVTGFEVGDEVYGLTGGVGDLQGSLAQYAAVDARLLAVKPAALTLREAAALPLAFITAWEGLIDRARVRPGHKVLIHGGAGGIGHVAIQIARAHGADVYATTSPAHAETVARLGATPIDRTAMSVTEYVGKHTGGEGFDIVFDTVGGPVLDASFTAVRTYTGHVVSALGWGTHALAPLSFRGATYSGVFTLMPMLTGSHRAHHGEIMREATTLADAGSLKPRLDPRTFTLDSVAAAHAAVEQGTAAGKVVVDIAQAPGGP</sequence>
<evidence type="ECO:0000256" key="2">
    <source>
        <dbReference type="ARBA" id="ARBA00011881"/>
    </source>
</evidence>
<keyword evidence="3" id="KW-0963">Cytoplasm</keyword>
<feature type="domain" description="Enoyl reductase (ER)" evidence="6">
    <location>
        <begin position="10"/>
        <end position="324"/>
    </location>
</feature>
<comment type="subunit">
    <text evidence="2">Homotetramer.</text>
</comment>
<dbReference type="InterPro" id="IPR020843">
    <property type="entry name" value="ER"/>
</dbReference>
<organism evidence="7 8">
    <name type="scientific">Streptomyces mirabilis</name>
    <dbReference type="NCBI Taxonomy" id="68239"/>
    <lineage>
        <taxon>Bacteria</taxon>
        <taxon>Bacillati</taxon>
        <taxon>Actinomycetota</taxon>
        <taxon>Actinomycetes</taxon>
        <taxon>Kitasatosporales</taxon>
        <taxon>Streptomycetaceae</taxon>
        <taxon>Streptomyces</taxon>
    </lineage>
</organism>
<dbReference type="CDD" id="cd08272">
    <property type="entry name" value="MDR6"/>
    <property type="match status" value="1"/>
</dbReference>
<dbReference type="GO" id="GO:0005737">
    <property type="term" value="C:cytoplasm"/>
    <property type="evidence" value="ECO:0007669"/>
    <property type="project" value="UniProtKB-SubCell"/>
</dbReference>
<dbReference type="InterPro" id="IPR036291">
    <property type="entry name" value="NAD(P)-bd_dom_sf"/>
</dbReference>
<dbReference type="Pfam" id="PF13602">
    <property type="entry name" value="ADH_zinc_N_2"/>
    <property type="match status" value="1"/>
</dbReference>
<dbReference type="GO" id="GO:0008270">
    <property type="term" value="F:zinc ion binding"/>
    <property type="evidence" value="ECO:0007669"/>
    <property type="project" value="InterPro"/>
</dbReference>
<evidence type="ECO:0000256" key="1">
    <source>
        <dbReference type="ARBA" id="ARBA00004496"/>
    </source>
</evidence>
<dbReference type="AlphaFoldDB" id="A0A1I2K5G9"/>
<dbReference type="EMBL" id="FONR01000009">
    <property type="protein sequence ID" value="SFF61598.1"/>
    <property type="molecule type" value="Genomic_DNA"/>
</dbReference>
<dbReference type="InterPro" id="IPR051603">
    <property type="entry name" value="Zinc-ADH_QOR/CCCR"/>
</dbReference>
<evidence type="ECO:0000313" key="8">
    <source>
        <dbReference type="Proteomes" id="UP000181942"/>
    </source>
</evidence>
<proteinExistence type="predicted"/>
<dbReference type="PROSITE" id="PS01162">
    <property type="entry name" value="QOR_ZETA_CRYSTAL"/>
    <property type="match status" value="1"/>
</dbReference>
<dbReference type="RefSeq" id="WP_075029527.1">
    <property type="nucleotide sequence ID" value="NZ_FONR01000009.1"/>
</dbReference>
<gene>
    <name evidence="7" type="ORF">SAMN02787118_109296</name>
</gene>
<keyword evidence="4" id="KW-0521">NADP</keyword>
<dbReference type="Gene3D" id="3.40.50.720">
    <property type="entry name" value="NAD(P)-binding Rossmann-like Domain"/>
    <property type="match status" value="1"/>
</dbReference>
<dbReference type="GO" id="GO:0003723">
    <property type="term" value="F:RNA binding"/>
    <property type="evidence" value="ECO:0007669"/>
    <property type="project" value="UniProtKB-KW"/>
</dbReference>
<dbReference type="Pfam" id="PF08240">
    <property type="entry name" value="ADH_N"/>
    <property type="match status" value="1"/>
</dbReference>
<dbReference type="PANTHER" id="PTHR44154">
    <property type="entry name" value="QUINONE OXIDOREDUCTASE"/>
    <property type="match status" value="1"/>
</dbReference>
<accession>A0A1I2K5G9</accession>
<dbReference type="PANTHER" id="PTHR44154:SF1">
    <property type="entry name" value="QUINONE OXIDOREDUCTASE"/>
    <property type="match status" value="1"/>
</dbReference>
<dbReference type="SUPFAM" id="SSF50129">
    <property type="entry name" value="GroES-like"/>
    <property type="match status" value="1"/>
</dbReference>
<evidence type="ECO:0000256" key="5">
    <source>
        <dbReference type="ARBA" id="ARBA00022884"/>
    </source>
</evidence>
<protein>
    <submittedName>
        <fullName evidence="7">NADPH:quinone reductase</fullName>
    </submittedName>
</protein>
<evidence type="ECO:0000256" key="4">
    <source>
        <dbReference type="ARBA" id="ARBA00022857"/>
    </source>
</evidence>
<dbReference type="SMART" id="SM00829">
    <property type="entry name" value="PKS_ER"/>
    <property type="match status" value="1"/>
</dbReference>
<evidence type="ECO:0000313" key="7">
    <source>
        <dbReference type="EMBL" id="SFF61598.1"/>
    </source>
</evidence>
<name>A0A1I2K5G9_9ACTN</name>
<dbReference type="OrthoDB" id="2665481at2"/>
<reference evidence="7 8" key="1">
    <citation type="submission" date="2016-10" db="EMBL/GenBank/DDBJ databases">
        <authorList>
            <person name="de Groot N.N."/>
        </authorList>
    </citation>
    <scope>NUCLEOTIDE SEQUENCE [LARGE SCALE GENOMIC DNA]</scope>
    <source>
        <strain evidence="7 8">OK461</strain>
    </source>
</reference>
<comment type="subcellular location">
    <subcellularLocation>
        <location evidence="1">Cytoplasm</location>
    </subcellularLocation>
</comment>
<dbReference type="InterPro" id="IPR002364">
    <property type="entry name" value="Quin_OxRdtase/zeta-crystal_CS"/>
</dbReference>
<dbReference type="Proteomes" id="UP000181942">
    <property type="component" value="Unassembled WGS sequence"/>
</dbReference>
<dbReference type="SUPFAM" id="SSF51735">
    <property type="entry name" value="NAD(P)-binding Rossmann-fold domains"/>
    <property type="match status" value="1"/>
</dbReference>
<keyword evidence="5" id="KW-0694">RNA-binding</keyword>
<dbReference type="InterPro" id="IPR011032">
    <property type="entry name" value="GroES-like_sf"/>
</dbReference>
<evidence type="ECO:0000256" key="3">
    <source>
        <dbReference type="ARBA" id="ARBA00022490"/>
    </source>
</evidence>
<dbReference type="Gene3D" id="3.90.180.10">
    <property type="entry name" value="Medium-chain alcohol dehydrogenases, catalytic domain"/>
    <property type="match status" value="1"/>
</dbReference>